<dbReference type="OrthoDB" id="420380at2759"/>
<dbReference type="RefSeq" id="XP_028462886.1">
    <property type="nucleotide sequence ID" value="XM_028612719.1"/>
</dbReference>
<evidence type="ECO:0000313" key="8">
    <source>
        <dbReference type="Proteomes" id="UP000272025"/>
    </source>
</evidence>
<dbReference type="InterPro" id="IPR006620">
    <property type="entry name" value="Pro_4_hyd_alph"/>
</dbReference>
<evidence type="ECO:0000256" key="2">
    <source>
        <dbReference type="ARBA" id="ARBA00022723"/>
    </source>
</evidence>
<dbReference type="PROSITE" id="PS51471">
    <property type="entry name" value="FE2OG_OXY"/>
    <property type="match status" value="1"/>
</dbReference>
<keyword evidence="8" id="KW-1185">Reference proteome</keyword>
<keyword evidence="4" id="KW-0560">Oxidoreductase</keyword>
<dbReference type="InterPro" id="IPR045054">
    <property type="entry name" value="P4HA-like"/>
</dbReference>
<keyword evidence="2" id="KW-0479">Metal-binding</keyword>
<dbReference type="GO" id="GO:0005506">
    <property type="term" value="F:iron ion binding"/>
    <property type="evidence" value="ECO:0007669"/>
    <property type="project" value="InterPro"/>
</dbReference>
<reference evidence="7 8" key="1">
    <citation type="journal article" date="2018" name="Mol. Ecol.">
        <title>The obligate alkalophilic soda-lake fungus Sodiomyces alkalinus has shifted to a protein diet.</title>
        <authorList>
            <person name="Grum-Grzhimaylo A.A."/>
            <person name="Falkoski D.L."/>
            <person name="van den Heuvel J."/>
            <person name="Valero-Jimenez C.A."/>
            <person name="Min B."/>
            <person name="Choi I.G."/>
            <person name="Lipzen A."/>
            <person name="Daum C.G."/>
            <person name="Aanen D.K."/>
            <person name="Tsang A."/>
            <person name="Henrissat B."/>
            <person name="Bilanenko E.N."/>
            <person name="de Vries R.P."/>
            <person name="van Kan J.A.L."/>
            <person name="Grigoriev I.V."/>
            <person name="Debets A.J.M."/>
        </authorList>
    </citation>
    <scope>NUCLEOTIDE SEQUENCE [LARGE SCALE GENOMIC DNA]</scope>
    <source>
        <strain evidence="7 8">F11</strain>
    </source>
</reference>
<dbReference type="SMART" id="SM00702">
    <property type="entry name" value="P4Hc"/>
    <property type="match status" value="1"/>
</dbReference>
<dbReference type="STRING" id="1314773.A0A3N2PKY9"/>
<dbReference type="PANTHER" id="PTHR10869:SF246">
    <property type="entry name" value="TRANSMEMBRANE PROLYL 4-HYDROXYLASE"/>
    <property type="match status" value="1"/>
</dbReference>
<dbReference type="InterPro" id="IPR005123">
    <property type="entry name" value="Oxoglu/Fe-dep_dioxygenase_dom"/>
</dbReference>
<accession>A0A3N2PKY9</accession>
<evidence type="ECO:0000256" key="4">
    <source>
        <dbReference type="ARBA" id="ARBA00023002"/>
    </source>
</evidence>
<dbReference type="GO" id="GO:0005783">
    <property type="term" value="C:endoplasmic reticulum"/>
    <property type="evidence" value="ECO:0007669"/>
    <property type="project" value="TreeGrafter"/>
</dbReference>
<dbReference type="PANTHER" id="PTHR10869">
    <property type="entry name" value="PROLYL 4-HYDROXYLASE ALPHA SUBUNIT"/>
    <property type="match status" value="1"/>
</dbReference>
<dbReference type="GeneID" id="39581197"/>
<dbReference type="Pfam" id="PF13640">
    <property type="entry name" value="2OG-FeII_Oxy_3"/>
    <property type="match status" value="1"/>
</dbReference>
<keyword evidence="5" id="KW-0408">Iron</keyword>
<name>A0A3N2PKY9_SODAK</name>
<gene>
    <name evidence="7" type="ORF">SODALDRAFT_337700</name>
</gene>
<protein>
    <submittedName>
        <fullName evidence="7">Oxidoreductase</fullName>
    </submittedName>
</protein>
<dbReference type="GO" id="GO:0031418">
    <property type="term" value="F:L-ascorbic acid binding"/>
    <property type="evidence" value="ECO:0007669"/>
    <property type="project" value="InterPro"/>
</dbReference>
<evidence type="ECO:0000256" key="3">
    <source>
        <dbReference type="ARBA" id="ARBA00022964"/>
    </source>
</evidence>
<evidence type="ECO:0000259" key="6">
    <source>
        <dbReference type="PROSITE" id="PS51471"/>
    </source>
</evidence>
<evidence type="ECO:0000256" key="5">
    <source>
        <dbReference type="ARBA" id="ARBA00023004"/>
    </source>
</evidence>
<dbReference type="Proteomes" id="UP000272025">
    <property type="component" value="Unassembled WGS sequence"/>
</dbReference>
<keyword evidence="3" id="KW-0223">Dioxygenase</keyword>
<feature type="domain" description="Fe2OG dioxygenase" evidence="6">
    <location>
        <begin position="100"/>
        <end position="241"/>
    </location>
</feature>
<dbReference type="EMBL" id="ML119062">
    <property type="protein sequence ID" value="ROT35080.1"/>
    <property type="molecule type" value="Genomic_DNA"/>
</dbReference>
<comment type="cofactor">
    <cofactor evidence="1">
        <name>L-ascorbate</name>
        <dbReference type="ChEBI" id="CHEBI:38290"/>
    </cofactor>
</comment>
<evidence type="ECO:0000313" key="7">
    <source>
        <dbReference type="EMBL" id="ROT35080.1"/>
    </source>
</evidence>
<dbReference type="AlphaFoldDB" id="A0A3N2PKY9"/>
<organism evidence="7 8">
    <name type="scientific">Sodiomyces alkalinus (strain CBS 110278 / VKM F-3762 / F11)</name>
    <name type="common">Alkaliphilic filamentous fungus</name>
    <dbReference type="NCBI Taxonomy" id="1314773"/>
    <lineage>
        <taxon>Eukaryota</taxon>
        <taxon>Fungi</taxon>
        <taxon>Dikarya</taxon>
        <taxon>Ascomycota</taxon>
        <taxon>Pezizomycotina</taxon>
        <taxon>Sordariomycetes</taxon>
        <taxon>Hypocreomycetidae</taxon>
        <taxon>Glomerellales</taxon>
        <taxon>Plectosphaerellaceae</taxon>
        <taxon>Sodiomyces</taxon>
    </lineage>
</organism>
<dbReference type="InterPro" id="IPR044862">
    <property type="entry name" value="Pro_4_hyd_alph_FE2OG_OXY"/>
</dbReference>
<proteinExistence type="predicted"/>
<sequence>MLLSSEDYTCEHPDYKVLVFSRSPLVIYITDFITPAERRHFLALASDTFTRSAVIDTTGSTSHNQGRTSQSTSVPRDAVVRCIQSRALAFQGLPPSAAHRLEPLQLVKYGVGERYHFHTDWFTDPAQASAARGGNRATSFFGYVSVSNDTAGGGTNFPLLEAPSYDHRSAEDAEWWCGIVDCDAEWEDGVTFRPVEGNAVYWENLVPGGQQGEGEGEPRTLHAGLPVLRGSKVGMNIWTRQGELGEDIRGPAV</sequence>
<dbReference type="GO" id="GO:0004656">
    <property type="term" value="F:procollagen-proline 4-dioxygenase activity"/>
    <property type="evidence" value="ECO:0007669"/>
    <property type="project" value="TreeGrafter"/>
</dbReference>
<dbReference type="Gene3D" id="2.60.120.620">
    <property type="entry name" value="q2cbj1_9rhob like domain"/>
    <property type="match status" value="1"/>
</dbReference>
<evidence type="ECO:0000256" key="1">
    <source>
        <dbReference type="ARBA" id="ARBA00001961"/>
    </source>
</evidence>